<dbReference type="PANTHER" id="PTHR36985:SF1">
    <property type="entry name" value="TRANSLOCATION AND ASSEMBLY MODULE SUBUNIT TAMB"/>
    <property type="match status" value="1"/>
</dbReference>
<feature type="domain" description="Translocation and assembly module TamB C-terminal" evidence="5">
    <location>
        <begin position="934"/>
        <end position="1270"/>
    </location>
</feature>
<dbReference type="GO" id="GO:0009306">
    <property type="term" value="P:protein secretion"/>
    <property type="evidence" value="ECO:0007669"/>
    <property type="project" value="InterPro"/>
</dbReference>
<keyword evidence="4" id="KW-0472">Membrane</keyword>
<dbReference type="AlphaFoldDB" id="A0A451D3X0"/>
<evidence type="ECO:0000313" key="7">
    <source>
        <dbReference type="Proteomes" id="UP000294338"/>
    </source>
</evidence>
<accession>A0A451D3X0</accession>
<proteinExistence type="predicted"/>
<dbReference type="Proteomes" id="UP000294338">
    <property type="component" value="Chromosome 1"/>
</dbReference>
<dbReference type="Pfam" id="PF04357">
    <property type="entry name" value="TamB"/>
    <property type="match status" value="1"/>
</dbReference>
<dbReference type="GO" id="GO:0097347">
    <property type="term" value="C:TAM protein secretion complex"/>
    <property type="evidence" value="ECO:0007669"/>
    <property type="project" value="TreeGrafter"/>
</dbReference>
<protein>
    <submittedName>
        <fullName evidence="6">Translocation and assembly module subunit TamB</fullName>
    </submittedName>
</protein>
<dbReference type="GO" id="GO:0005886">
    <property type="term" value="C:plasma membrane"/>
    <property type="evidence" value="ECO:0007669"/>
    <property type="project" value="InterPro"/>
</dbReference>
<evidence type="ECO:0000256" key="3">
    <source>
        <dbReference type="ARBA" id="ARBA00022989"/>
    </source>
</evidence>
<evidence type="ECO:0000256" key="4">
    <source>
        <dbReference type="ARBA" id="ARBA00023136"/>
    </source>
</evidence>
<dbReference type="PANTHER" id="PTHR36985">
    <property type="entry name" value="TRANSLOCATION AND ASSEMBLY MODULE SUBUNIT TAMB"/>
    <property type="match status" value="1"/>
</dbReference>
<gene>
    <name evidence="6" type="primary">tamB</name>
    <name evidence="6" type="ORF">ERCISPPS3390_223</name>
</gene>
<keyword evidence="3" id="KW-1133">Transmembrane helix</keyword>
<dbReference type="InterPro" id="IPR007452">
    <property type="entry name" value="TamB_C"/>
</dbReference>
<evidence type="ECO:0000259" key="5">
    <source>
        <dbReference type="Pfam" id="PF04357"/>
    </source>
</evidence>
<evidence type="ECO:0000256" key="1">
    <source>
        <dbReference type="ARBA" id="ARBA00004167"/>
    </source>
</evidence>
<evidence type="ECO:0000256" key="2">
    <source>
        <dbReference type="ARBA" id="ARBA00022692"/>
    </source>
</evidence>
<dbReference type="EMBL" id="LR217705">
    <property type="protein sequence ID" value="VFP80359.1"/>
    <property type="molecule type" value="Genomic_DNA"/>
</dbReference>
<sequence>MKWFKKVLTFFFILSALILCFITFLVGTTTGMKLVLHTATKSIPALHINTINGTLHDGVLTGVLYSTPGIRININKVHFKLSYKCLMNKKLYVNELILKKVNVLINNNWQTSQIAHLIKQKNYKYNISYYPLILKKLALYKINIQIKKTRIYLRSFIGGAKWQPHELTLTSSHMQGLTVSLPKNKTKELSMQSSTYNIKKQSTHLSYDYINKIIKTLQKKMIIPDLAIFHLPIHIKIMTLFCENLHFIGDNNISIYKILIKATIKNQKLYLKNLVVNFREGIIQSHGHITFHGTWPLNFILYSIVHLNKLQPEKIKANLNGDLHGHLKLKCKLSGSIQALISLHTQLTPSRKPIYIQLQSSKLSWPLYGAIPLQANNVHFIFRGNLSNYSVSLSANFSGQYTPSIMLIANAEGNADKLIIKKLQLKSLKTITEFKGRINWNKSLNWCGELRFFDITHDQDNPVTVSTLNSELITYDSLYNKKNKIFKNNIRQTKNLRIYFPITRSLLYHPLKIYGSLSTYSLEQCHIPVINLNLGGNIITIKGIFNKQIDLYMSIHAKYLEHFIPELSGSANGNIHIQGDLKELRLLMNLNANHLKWHEMQIAHMQLNGSIITSNKIQSKINLCAEKLKWKKILINFLKLHAIGAIKKHTLTINLQGNQASSHITIQGSLDPIVGRWSGTCPSVYFSNTLGEWRSSNNITLNYLYEKQMFCMGSSNLENLKTESSGPKIIKPHTSSHLKISLNHINLAMFNMFMPVTTQLSGTLNTGDAHIIFNRHASLIDGTISVIGNNIAINHNVAGHNMPIILHSFELYLAFKNNCMQFQWRTSIMHNGVLYGNIQVSDLNGKRILIGDFNVDSLSIGFLNAVLMPGETISGIVNTHLRLGGSLKKPEIFGNMFLSNASFDGSLIPIKLATAKVDILFNGVISHLTGVIKTEQGEIVFHGITDWSQLNNWHTRISVTGDRIRCAVSPTLKMDIIPNLTFEAAPKSLTLVGDIYIPWARFLLQTAPLTISRVSSDETLLDSDLQPIAPRSMIIPISSRLTLHIGNDVFLKAFGLQGKLHGNLKITQDKKGLGLYGQIKILAGRFHAYAQDLAIRKGELQFSGLLDQPYLNIEAIRNPESTTDDVVAGVKITGLANDPKFEVFSDPEQTQESALSYLLRGQKLTSASNDSYALTSTLISLGLARSESIISKIGKIVRVKNLSMATIGAGDKQQVQVSAYILPSLQIKYGFGIFDTLETLTFRYQLMPKLYLEAIYGLDQAIDILYQFEF</sequence>
<name>A0A451D3X0_9GAMM</name>
<reference evidence="6 7" key="1">
    <citation type="submission" date="2019-02" db="EMBL/GenBank/DDBJ databases">
        <authorList>
            <person name="Manzano-Marin A."/>
            <person name="Manzano-Marin A."/>
        </authorList>
    </citation>
    <scope>NUCLEOTIDE SEQUENCE [LARGE SCALE GENOMIC DNA]</scope>
    <source>
        <strain evidence="6 7">ErCisplendens/pseudotsugae</strain>
    </source>
</reference>
<comment type="subcellular location">
    <subcellularLocation>
        <location evidence="1">Membrane</location>
        <topology evidence="1">Single-pass membrane protein</topology>
    </subcellularLocation>
</comment>
<organism evidence="6 7">
    <name type="scientific">Candidatus Erwinia haradaeae</name>
    <dbReference type="NCBI Taxonomy" id="1922217"/>
    <lineage>
        <taxon>Bacteria</taxon>
        <taxon>Pseudomonadati</taxon>
        <taxon>Pseudomonadota</taxon>
        <taxon>Gammaproteobacteria</taxon>
        <taxon>Enterobacterales</taxon>
        <taxon>Erwiniaceae</taxon>
        <taxon>Erwinia</taxon>
    </lineage>
</organism>
<keyword evidence="2" id="KW-0812">Transmembrane</keyword>
<evidence type="ECO:0000313" key="6">
    <source>
        <dbReference type="EMBL" id="VFP80359.1"/>
    </source>
</evidence>